<gene>
    <name evidence="3" type="ORF">VM95_24885</name>
</gene>
<keyword evidence="4" id="KW-1185">Reference proteome</keyword>
<keyword evidence="2" id="KW-1133">Transmembrane helix</keyword>
<dbReference type="EMBL" id="JZKH01000058">
    <property type="protein sequence ID" value="KJS59814.1"/>
    <property type="molecule type" value="Genomic_DNA"/>
</dbReference>
<protein>
    <submittedName>
        <fullName evidence="3">Uncharacterized protein</fullName>
    </submittedName>
</protein>
<evidence type="ECO:0000256" key="1">
    <source>
        <dbReference type="SAM" id="MobiDB-lite"/>
    </source>
</evidence>
<name>A0A0F2T9B0_STRR3</name>
<dbReference type="PATRIC" id="fig|359131.3.peg.6010"/>
<feature type="transmembrane region" description="Helical" evidence="2">
    <location>
        <begin position="18"/>
        <end position="40"/>
    </location>
</feature>
<organism evidence="3 4">
    <name type="scientific">Streptomyces rubellomurinus (strain ATCC 31215)</name>
    <dbReference type="NCBI Taxonomy" id="359131"/>
    <lineage>
        <taxon>Bacteria</taxon>
        <taxon>Bacillati</taxon>
        <taxon>Actinomycetota</taxon>
        <taxon>Actinomycetes</taxon>
        <taxon>Kitasatosporales</taxon>
        <taxon>Streptomycetaceae</taxon>
        <taxon>Streptomyces</taxon>
    </lineage>
</organism>
<dbReference type="AlphaFoldDB" id="A0A0F2T9B0"/>
<dbReference type="Proteomes" id="UP000033699">
    <property type="component" value="Unassembled WGS sequence"/>
</dbReference>
<keyword evidence="2" id="KW-0472">Membrane</keyword>
<evidence type="ECO:0000313" key="4">
    <source>
        <dbReference type="Proteomes" id="UP000033699"/>
    </source>
</evidence>
<feature type="region of interest" description="Disordered" evidence="1">
    <location>
        <begin position="1"/>
        <end position="20"/>
    </location>
</feature>
<dbReference type="RefSeq" id="WP_045700393.1">
    <property type="nucleotide sequence ID" value="NZ_JZKH01000058.1"/>
</dbReference>
<feature type="transmembrane region" description="Helical" evidence="2">
    <location>
        <begin position="60"/>
        <end position="76"/>
    </location>
</feature>
<evidence type="ECO:0000256" key="2">
    <source>
        <dbReference type="SAM" id="Phobius"/>
    </source>
</evidence>
<accession>A0A0F2T9B0</accession>
<evidence type="ECO:0000313" key="3">
    <source>
        <dbReference type="EMBL" id="KJS59814.1"/>
    </source>
</evidence>
<keyword evidence="2" id="KW-0812">Transmembrane</keyword>
<proteinExistence type="predicted"/>
<feature type="compositionally biased region" description="Basic and acidic residues" evidence="1">
    <location>
        <begin position="1"/>
        <end position="16"/>
    </location>
</feature>
<sequence>MAEAEAGSKGRGRESGDAAGGVTFGTLAAIAGAFLLSRIWRWAGQQTPDEHHAAMKQTCALVGLVLFMTLVGLAVAGRGSTVQRRWRYAMLGAFFATVVLPAGVVIPAITTL</sequence>
<reference evidence="3 4" key="1">
    <citation type="submission" date="2015-02" db="EMBL/GenBank/DDBJ databases">
        <authorList>
            <person name="Ju K.-S."/>
            <person name="Doroghazi J.R."/>
            <person name="Metcalf W."/>
        </authorList>
    </citation>
    <scope>NUCLEOTIDE SEQUENCE [LARGE SCALE GENOMIC DNA]</scope>
    <source>
        <strain evidence="3 4">ATCC 31215</strain>
    </source>
</reference>
<comment type="caution">
    <text evidence="3">The sequence shown here is derived from an EMBL/GenBank/DDBJ whole genome shotgun (WGS) entry which is preliminary data.</text>
</comment>
<feature type="transmembrane region" description="Helical" evidence="2">
    <location>
        <begin position="88"/>
        <end position="109"/>
    </location>
</feature>